<sequence>MKFQKNMLRKYFIMGSQNCHRDPREILQEAAAAGITAFQFREKGKHSLKGAAKVELAKDLKAICHDFQIPFIINDDVDLAKQLDADGIHVGQDDQPVEVVRKQFPNKIIGLSISTNKELNHSPLEIVDYIGAGPIFATNTKEDAKKAVGLEWIQNLKKQHPSLPIVAIGGINTTNAQEVIQAGADGVSFITAITETNHILQAVQRL</sequence>
<comment type="pathway">
    <text evidence="1 9 11">Cofactor biosynthesis; thiamine diphosphate biosynthesis; thiamine phosphate from 4-amino-2-methyl-5-diphosphomethylpyrimidine and 4-methyl-5-(2-phosphoethyl)-thiazole: step 1/1.</text>
</comment>
<dbReference type="PANTHER" id="PTHR20857">
    <property type="entry name" value="THIAMINE-PHOSPHATE PYROPHOSPHORYLASE"/>
    <property type="match status" value="1"/>
</dbReference>
<comment type="catalytic activity">
    <reaction evidence="7 9 10">
        <text>2-(2-carboxy-4-methylthiazol-5-yl)ethyl phosphate + 4-amino-2-methyl-5-(diphosphooxymethyl)pyrimidine + 2 H(+) = thiamine phosphate + CO2 + diphosphate</text>
        <dbReference type="Rhea" id="RHEA:47848"/>
        <dbReference type="ChEBI" id="CHEBI:15378"/>
        <dbReference type="ChEBI" id="CHEBI:16526"/>
        <dbReference type="ChEBI" id="CHEBI:33019"/>
        <dbReference type="ChEBI" id="CHEBI:37575"/>
        <dbReference type="ChEBI" id="CHEBI:57841"/>
        <dbReference type="ChEBI" id="CHEBI:62890"/>
        <dbReference type="EC" id="2.5.1.3"/>
    </reaction>
</comment>
<keyword evidence="3 9" id="KW-0479">Metal-binding</keyword>
<evidence type="ECO:0000256" key="8">
    <source>
        <dbReference type="ARBA" id="ARBA00047883"/>
    </source>
</evidence>
<dbReference type="InterPro" id="IPR013785">
    <property type="entry name" value="Aldolase_TIM"/>
</dbReference>
<dbReference type="SUPFAM" id="SSF51391">
    <property type="entry name" value="Thiamin phosphate synthase"/>
    <property type="match status" value="1"/>
</dbReference>
<dbReference type="Pfam" id="PF02581">
    <property type="entry name" value="TMP-TENI"/>
    <property type="match status" value="1"/>
</dbReference>
<comment type="cofactor">
    <cofactor evidence="9">
        <name>Mg(2+)</name>
        <dbReference type="ChEBI" id="CHEBI:18420"/>
    </cofactor>
    <text evidence="9">Binds 1 Mg(2+) ion per subunit.</text>
</comment>
<keyword evidence="2 9" id="KW-0808">Transferase</keyword>
<dbReference type="CDD" id="cd00564">
    <property type="entry name" value="TMP_TenI"/>
    <property type="match status" value="1"/>
</dbReference>
<evidence type="ECO:0000256" key="9">
    <source>
        <dbReference type="HAMAP-Rule" id="MF_00097"/>
    </source>
</evidence>
<evidence type="ECO:0000256" key="1">
    <source>
        <dbReference type="ARBA" id="ARBA00005165"/>
    </source>
</evidence>
<dbReference type="InterPro" id="IPR036206">
    <property type="entry name" value="ThiamineP_synth_sf"/>
</dbReference>
<feature type="binding site" evidence="9">
    <location>
        <begin position="190"/>
        <end position="191"/>
    </location>
    <ligand>
        <name>2-[(2R,5Z)-2-carboxy-4-methylthiazol-5(2H)-ylidene]ethyl phosphate</name>
        <dbReference type="ChEBI" id="CHEBI:62899"/>
    </ligand>
</feature>
<keyword evidence="4 9" id="KW-0460">Magnesium</keyword>
<feature type="binding site" evidence="9">
    <location>
        <position position="75"/>
    </location>
    <ligand>
        <name>Mg(2+)</name>
        <dbReference type="ChEBI" id="CHEBI:18420"/>
    </ligand>
</feature>
<feature type="binding site" evidence="9">
    <location>
        <begin position="138"/>
        <end position="140"/>
    </location>
    <ligand>
        <name>2-[(2R,5Z)-2-carboxy-4-methylthiazol-5(2H)-ylidene]ethyl phosphate</name>
        <dbReference type="ChEBI" id="CHEBI:62899"/>
    </ligand>
</feature>
<evidence type="ECO:0000313" key="14">
    <source>
        <dbReference type="Proteomes" id="UP001275436"/>
    </source>
</evidence>
<comment type="catalytic activity">
    <reaction evidence="6 9 10">
        <text>4-methyl-5-(2-phosphooxyethyl)-thiazole + 4-amino-2-methyl-5-(diphosphooxymethyl)pyrimidine + H(+) = thiamine phosphate + diphosphate</text>
        <dbReference type="Rhea" id="RHEA:22328"/>
        <dbReference type="ChEBI" id="CHEBI:15378"/>
        <dbReference type="ChEBI" id="CHEBI:33019"/>
        <dbReference type="ChEBI" id="CHEBI:37575"/>
        <dbReference type="ChEBI" id="CHEBI:57841"/>
        <dbReference type="ChEBI" id="CHEBI:58296"/>
        <dbReference type="EC" id="2.5.1.3"/>
    </reaction>
</comment>
<evidence type="ECO:0000256" key="11">
    <source>
        <dbReference type="RuleBase" id="RU004253"/>
    </source>
</evidence>
<feature type="binding site" evidence="9">
    <location>
        <position position="94"/>
    </location>
    <ligand>
        <name>Mg(2+)</name>
        <dbReference type="ChEBI" id="CHEBI:18420"/>
    </ligand>
</feature>
<dbReference type="HAMAP" id="MF_00097">
    <property type="entry name" value="TMP_synthase"/>
    <property type="match status" value="1"/>
</dbReference>
<reference evidence="13 14" key="1">
    <citation type="submission" date="2023-02" db="EMBL/GenBank/DDBJ databases">
        <title>Oceanobacillus kimchii IFOP_LL358 isolated form Alexandrium catenella lab strain.</title>
        <authorList>
            <person name="Gajardo G."/>
            <person name="Ueki S."/>
            <person name="Maruyama F."/>
        </authorList>
    </citation>
    <scope>NUCLEOTIDE SEQUENCE [LARGE SCALE GENOMIC DNA]</scope>
    <source>
        <strain evidence="13 14">IFOP_LL358</strain>
    </source>
</reference>
<keyword evidence="5 9" id="KW-0784">Thiamine biosynthesis</keyword>
<dbReference type="InterPro" id="IPR034291">
    <property type="entry name" value="TMP_synthase"/>
</dbReference>
<feature type="binding site" evidence="9">
    <location>
        <position position="170"/>
    </location>
    <ligand>
        <name>2-[(2R,5Z)-2-carboxy-4-methylthiazol-5(2H)-ylidene]ethyl phosphate</name>
        <dbReference type="ChEBI" id="CHEBI:62899"/>
    </ligand>
</feature>
<organism evidence="13 14">
    <name type="scientific">Oceanobacillus kimchii</name>
    <dbReference type="NCBI Taxonomy" id="746691"/>
    <lineage>
        <taxon>Bacteria</taxon>
        <taxon>Bacillati</taxon>
        <taxon>Bacillota</taxon>
        <taxon>Bacilli</taxon>
        <taxon>Bacillales</taxon>
        <taxon>Bacillaceae</taxon>
        <taxon>Oceanobacillus</taxon>
    </lineage>
</organism>
<evidence type="ECO:0000256" key="5">
    <source>
        <dbReference type="ARBA" id="ARBA00022977"/>
    </source>
</evidence>
<feature type="binding site" evidence="9">
    <location>
        <position position="74"/>
    </location>
    <ligand>
        <name>4-amino-2-methyl-5-(diphosphooxymethyl)pyrimidine</name>
        <dbReference type="ChEBI" id="CHEBI:57841"/>
    </ligand>
</feature>
<evidence type="ECO:0000256" key="3">
    <source>
        <dbReference type="ARBA" id="ARBA00022723"/>
    </source>
</evidence>
<feature type="binding site" evidence="9">
    <location>
        <position position="112"/>
    </location>
    <ligand>
        <name>4-amino-2-methyl-5-(diphosphooxymethyl)pyrimidine</name>
        <dbReference type="ChEBI" id="CHEBI:57841"/>
    </ligand>
</feature>
<dbReference type="Proteomes" id="UP001275436">
    <property type="component" value="Unassembled WGS sequence"/>
</dbReference>
<comment type="catalytic activity">
    <reaction evidence="8 9 10">
        <text>2-[(2R,5Z)-2-carboxy-4-methylthiazol-5(2H)-ylidene]ethyl phosphate + 4-amino-2-methyl-5-(diphosphooxymethyl)pyrimidine + 2 H(+) = thiamine phosphate + CO2 + diphosphate</text>
        <dbReference type="Rhea" id="RHEA:47844"/>
        <dbReference type="ChEBI" id="CHEBI:15378"/>
        <dbReference type="ChEBI" id="CHEBI:16526"/>
        <dbReference type="ChEBI" id="CHEBI:33019"/>
        <dbReference type="ChEBI" id="CHEBI:37575"/>
        <dbReference type="ChEBI" id="CHEBI:57841"/>
        <dbReference type="ChEBI" id="CHEBI:62899"/>
        <dbReference type="EC" id="2.5.1.3"/>
    </reaction>
</comment>
<evidence type="ECO:0000259" key="12">
    <source>
        <dbReference type="Pfam" id="PF02581"/>
    </source>
</evidence>
<dbReference type="EC" id="2.5.1.3" evidence="9"/>
<keyword evidence="14" id="KW-1185">Reference proteome</keyword>
<feature type="binding site" evidence="9">
    <location>
        <position position="141"/>
    </location>
    <ligand>
        <name>4-amino-2-methyl-5-(diphosphooxymethyl)pyrimidine</name>
        <dbReference type="ChEBI" id="CHEBI:57841"/>
    </ligand>
</feature>
<evidence type="ECO:0000256" key="2">
    <source>
        <dbReference type="ARBA" id="ARBA00022679"/>
    </source>
</evidence>
<comment type="similarity">
    <text evidence="9 10">Belongs to the thiamine-phosphate synthase family.</text>
</comment>
<comment type="caution">
    <text evidence="13">The sequence shown here is derived from an EMBL/GenBank/DDBJ whole genome shotgun (WGS) entry which is preliminary data.</text>
</comment>
<dbReference type="PANTHER" id="PTHR20857:SF15">
    <property type="entry name" value="THIAMINE-PHOSPHATE SYNTHASE"/>
    <property type="match status" value="1"/>
</dbReference>
<evidence type="ECO:0000256" key="10">
    <source>
        <dbReference type="RuleBase" id="RU003826"/>
    </source>
</evidence>
<comment type="function">
    <text evidence="9">Condenses 4-methyl-5-(beta-hydroxyethyl)thiazole monophosphate (THZ-P) and 2-methyl-4-amino-5-hydroxymethyl pyrimidine pyrophosphate (HMP-PP) to form thiamine monophosphate (TMP).</text>
</comment>
<evidence type="ECO:0000256" key="6">
    <source>
        <dbReference type="ARBA" id="ARBA00047334"/>
    </source>
</evidence>
<feature type="binding site" evidence="9">
    <location>
        <begin position="39"/>
        <end position="43"/>
    </location>
    <ligand>
        <name>4-amino-2-methyl-5-(diphosphooxymethyl)pyrimidine</name>
        <dbReference type="ChEBI" id="CHEBI:57841"/>
    </ligand>
</feature>
<evidence type="ECO:0000313" key="13">
    <source>
        <dbReference type="EMBL" id="GLO64809.1"/>
    </source>
</evidence>
<dbReference type="EMBL" id="BSKO01000001">
    <property type="protein sequence ID" value="GLO64809.1"/>
    <property type="molecule type" value="Genomic_DNA"/>
</dbReference>
<evidence type="ECO:0000256" key="4">
    <source>
        <dbReference type="ARBA" id="ARBA00022842"/>
    </source>
</evidence>
<proteinExistence type="inferred from homology"/>
<accession>A0ABQ5TDK6</accession>
<protein>
    <recommendedName>
        <fullName evidence="9">Thiamine-phosphate synthase</fullName>
        <shortName evidence="9">TP synthase</shortName>
        <shortName evidence="9">TPS</shortName>
        <ecNumber evidence="9">2.5.1.3</ecNumber>
    </recommendedName>
    <alternativeName>
        <fullName evidence="9">Thiamine-phosphate pyrophosphorylase</fullName>
        <shortName evidence="9">TMP pyrophosphorylase</shortName>
        <shortName evidence="9">TMP-PPase</shortName>
    </alternativeName>
</protein>
<dbReference type="InterPro" id="IPR022998">
    <property type="entry name" value="ThiamineP_synth_TenI"/>
</dbReference>
<feature type="domain" description="Thiamine phosphate synthase/TenI" evidence="12">
    <location>
        <begin position="11"/>
        <end position="193"/>
    </location>
</feature>
<evidence type="ECO:0000256" key="7">
    <source>
        <dbReference type="ARBA" id="ARBA00047851"/>
    </source>
</evidence>
<gene>
    <name evidence="9 13" type="primary">thiE</name>
    <name evidence="13" type="ORF">MACH08_05930</name>
</gene>
<dbReference type="NCBIfam" id="TIGR00693">
    <property type="entry name" value="thiE"/>
    <property type="match status" value="1"/>
</dbReference>
<name>A0ABQ5TDK6_9BACI</name>
<dbReference type="RefSeq" id="WP_026133695.1">
    <property type="nucleotide sequence ID" value="NZ_BSKO01000001.1"/>
</dbReference>
<dbReference type="Gene3D" id="3.20.20.70">
    <property type="entry name" value="Aldolase class I"/>
    <property type="match status" value="1"/>
</dbReference>